<keyword evidence="3" id="KW-1185">Reference proteome</keyword>
<feature type="signal peptide" evidence="1">
    <location>
        <begin position="1"/>
        <end position="25"/>
    </location>
</feature>
<dbReference type="EMBL" id="RBZM01000007">
    <property type="protein sequence ID" value="RKP51622.1"/>
    <property type="molecule type" value="Genomic_DNA"/>
</dbReference>
<evidence type="ECO:0000313" key="3">
    <source>
        <dbReference type="Proteomes" id="UP000282076"/>
    </source>
</evidence>
<name>A0A494XP89_9BACL</name>
<sequence>MMIKLITIYAIPFFCSIFFAPHANATPTNAPCQRLVLTLLAPEIQAQIEKYYSAKLTVTPEYAPYLGGNRLEIERFDSHIDVVVTVIPYVGPHLDVGIDKMKFQIDNAGKVSILSYEHIKDSELPPNWMYIKR</sequence>
<dbReference type="Pfam" id="PF13027">
    <property type="entry name" value="DUF3888"/>
    <property type="match status" value="1"/>
</dbReference>
<dbReference type="OrthoDB" id="1906683at2"/>
<accession>A0A494XP89</accession>
<evidence type="ECO:0000313" key="2">
    <source>
        <dbReference type="EMBL" id="RKP51622.1"/>
    </source>
</evidence>
<gene>
    <name evidence="2" type="ORF">D7Z26_17755</name>
</gene>
<dbReference type="Proteomes" id="UP000282076">
    <property type="component" value="Unassembled WGS sequence"/>
</dbReference>
<evidence type="ECO:0000256" key="1">
    <source>
        <dbReference type="SAM" id="SignalP"/>
    </source>
</evidence>
<dbReference type="InterPro" id="IPR024984">
    <property type="entry name" value="DUF3888"/>
</dbReference>
<dbReference type="AlphaFoldDB" id="A0A494XP89"/>
<feature type="chain" id="PRO_5019784089" evidence="1">
    <location>
        <begin position="26"/>
        <end position="133"/>
    </location>
</feature>
<proteinExistence type="predicted"/>
<reference evidence="2 3" key="1">
    <citation type="submission" date="2018-10" db="EMBL/GenBank/DDBJ databases">
        <title>Cohnella sp. M2MS4P-1, whole genome shotgun sequence.</title>
        <authorList>
            <person name="Tuo L."/>
        </authorList>
    </citation>
    <scope>NUCLEOTIDE SEQUENCE [LARGE SCALE GENOMIC DNA]</scope>
    <source>
        <strain evidence="2 3">M2MS4P-1</strain>
    </source>
</reference>
<comment type="caution">
    <text evidence="2">The sequence shown here is derived from an EMBL/GenBank/DDBJ whole genome shotgun (WGS) entry which is preliminary data.</text>
</comment>
<protein>
    <submittedName>
        <fullName evidence="2">DUF3888 domain-containing protein</fullName>
    </submittedName>
</protein>
<keyword evidence="1" id="KW-0732">Signal</keyword>
<organism evidence="2 3">
    <name type="scientific">Cohnella endophytica</name>
    <dbReference type="NCBI Taxonomy" id="2419778"/>
    <lineage>
        <taxon>Bacteria</taxon>
        <taxon>Bacillati</taxon>
        <taxon>Bacillota</taxon>
        <taxon>Bacilli</taxon>
        <taxon>Bacillales</taxon>
        <taxon>Paenibacillaceae</taxon>
        <taxon>Cohnella</taxon>
    </lineage>
</organism>